<proteinExistence type="inferred from homology"/>
<evidence type="ECO:0000313" key="5">
    <source>
        <dbReference type="Proteomes" id="UP000661691"/>
    </source>
</evidence>
<evidence type="ECO:0000256" key="2">
    <source>
        <dbReference type="ARBA" id="ARBA00022723"/>
    </source>
</evidence>
<keyword evidence="2" id="KW-0479">Metal-binding</keyword>
<dbReference type="InterPro" id="IPR036663">
    <property type="entry name" value="Fumarylacetoacetase_C_sf"/>
</dbReference>
<dbReference type="Pfam" id="PF01557">
    <property type="entry name" value="FAA_hydrolase"/>
    <property type="match status" value="1"/>
</dbReference>
<evidence type="ECO:0000256" key="1">
    <source>
        <dbReference type="ARBA" id="ARBA00010211"/>
    </source>
</evidence>
<organism evidence="4 5">
    <name type="scientific">Polycladospora coralii</name>
    <dbReference type="NCBI Taxonomy" id="2771432"/>
    <lineage>
        <taxon>Bacteria</taxon>
        <taxon>Bacillati</taxon>
        <taxon>Bacillota</taxon>
        <taxon>Bacilli</taxon>
        <taxon>Bacillales</taxon>
        <taxon>Thermoactinomycetaceae</taxon>
        <taxon>Polycladospora</taxon>
    </lineage>
</organism>
<protein>
    <submittedName>
        <fullName evidence="4">Fumarylacetoacetate hydrolase family protein</fullName>
    </submittedName>
</protein>
<dbReference type="GO" id="GO:0046872">
    <property type="term" value="F:metal ion binding"/>
    <property type="evidence" value="ECO:0007669"/>
    <property type="project" value="UniProtKB-KW"/>
</dbReference>
<keyword evidence="4" id="KW-0378">Hydrolase</keyword>
<feature type="domain" description="Fumarylacetoacetase-like C-terminal" evidence="3">
    <location>
        <begin position="27"/>
        <end position="224"/>
    </location>
</feature>
<dbReference type="SUPFAM" id="SSF56529">
    <property type="entry name" value="FAH"/>
    <property type="match status" value="1"/>
</dbReference>
<reference evidence="4" key="1">
    <citation type="submission" date="2020-09" db="EMBL/GenBank/DDBJ databases">
        <title>A novel bacterium of genus Hazenella, isolated from South China Sea.</title>
        <authorList>
            <person name="Huang H."/>
            <person name="Mo K."/>
            <person name="Hu Y."/>
        </authorList>
    </citation>
    <scope>NUCLEOTIDE SEQUENCE</scope>
    <source>
        <strain evidence="4">IB182357</strain>
    </source>
</reference>
<sequence>MDASKRFKHTLKREGTVKLNLASIRNVYCVGRNYALHAAELGNQKPSNPMFFSKPTHSLVKADGRTLSLPGDRGLIHYETEFVIHLARPYVEGLPIEQIVDSFAIGIDFTLRDEQEQLKSKGYPWLVAKGFRNAAVLSTFFPFDSIDACRDKEFSLHKNGVQVQVGCIRDMIFDLRTLLRSCSQQLGLDAGDIIYTGTPSGVGEIADGDQLHLFWDQKNIGDVRITLS</sequence>
<dbReference type="PANTHER" id="PTHR11820:SF7">
    <property type="entry name" value="ACYLPYRUVASE FAHD1, MITOCHONDRIAL"/>
    <property type="match status" value="1"/>
</dbReference>
<dbReference type="Gene3D" id="3.90.850.10">
    <property type="entry name" value="Fumarylacetoacetase-like, C-terminal domain"/>
    <property type="match status" value="1"/>
</dbReference>
<dbReference type="InterPro" id="IPR011234">
    <property type="entry name" value="Fumarylacetoacetase-like_C"/>
</dbReference>
<name>A0A926N857_9BACL</name>
<keyword evidence="5" id="KW-1185">Reference proteome</keyword>
<dbReference type="EMBL" id="JACXAH010000004">
    <property type="protein sequence ID" value="MBD1371512.1"/>
    <property type="molecule type" value="Genomic_DNA"/>
</dbReference>
<dbReference type="AlphaFoldDB" id="A0A926N857"/>
<dbReference type="GO" id="GO:0018773">
    <property type="term" value="F:acetylpyruvate hydrolase activity"/>
    <property type="evidence" value="ECO:0007669"/>
    <property type="project" value="TreeGrafter"/>
</dbReference>
<dbReference type="Proteomes" id="UP000661691">
    <property type="component" value="Unassembled WGS sequence"/>
</dbReference>
<gene>
    <name evidence="4" type="ORF">IC620_03970</name>
</gene>
<evidence type="ECO:0000259" key="3">
    <source>
        <dbReference type="Pfam" id="PF01557"/>
    </source>
</evidence>
<accession>A0A926N857</accession>
<comment type="caution">
    <text evidence="4">The sequence shown here is derived from an EMBL/GenBank/DDBJ whole genome shotgun (WGS) entry which is preliminary data.</text>
</comment>
<dbReference type="PANTHER" id="PTHR11820">
    <property type="entry name" value="ACYLPYRUVASE"/>
    <property type="match status" value="1"/>
</dbReference>
<evidence type="ECO:0000313" key="4">
    <source>
        <dbReference type="EMBL" id="MBD1371512.1"/>
    </source>
</evidence>
<comment type="similarity">
    <text evidence="1">Belongs to the FAH family.</text>
</comment>